<evidence type="ECO:0000313" key="4">
    <source>
        <dbReference type="Proteomes" id="UP000039046"/>
    </source>
</evidence>
<dbReference type="STRING" id="1531966.A0A0A1TMD8"/>
<gene>
    <name evidence="3" type="ORF">VHEMI07812</name>
</gene>
<protein>
    <recommendedName>
        <fullName evidence="2">Nephrocystin 3-like N-terminal domain-containing protein</fullName>
    </recommendedName>
</protein>
<dbReference type="AlphaFoldDB" id="A0A0A1TMD8"/>
<accession>A0A0A1TMD8</accession>
<dbReference type="EMBL" id="CDHN01000004">
    <property type="protein sequence ID" value="CEJ92143.1"/>
    <property type="molecule type" value="Genomic_DNA"/>
</dbReference>
<dbReference type="Proteomes" id="UP000039046">
    <property type="component" value="Unassembled WGS sequence"/>
</dbReference>
<dbReference type="Pfam" id="PF24883">
    <property type="entry name" value="NPHP3_N"/>
    <property type="match status" value="1"/>
</dbReference>
<evidence type="ECO:0000256" key="1">
    <source>
        <dbReference type="ARBA" id="ARBA00022737"/>
    </source>
</evidence>
<sequence>MSSITVNSCEATVGYFFFKDESAQRSSMNSALCAILHQLFSQESTESLIEHALPLFKRCGDELTNDFEDSWTLLLDCSEKYINDDIMCVLDALDECNSHDRQQLIRRLDQLYADKRPSTKRLKFLITSQTYDDIERSFEPVSKHAQYFRFDADKRHNEISHDISLTYLWLQLTLNIIASHPRRYGRLRDVETLLSDIPLEVSEGSDKILSRTENDITTSLLLQIVLAARRPLTLDEANFALTLAREGADVETHEQLDDACWPGDFKSDVTNICGLIINVYDGKLFFIHLTAREFLVKTPKLATSNTMTWGGSFADSAALYAIMARACMQYLLFSELTWQVRPLIQEANEKHKLFGYASTFWPLYFNARGKAEDLELL</sequence>
<feature type="domain" description="Nephrocystin 3-like N-terminal" evidence="2">
    <location>
        <begin position="10"/>
        <end position="128"/>
    </location>
</feature>
<keyword evidence="1" id="KW-0677">Repeat</keyword>
<name>A0A0A1TMD8_9HYPO</name>
<dbReference type="OrthoDB" id="163438at2759"/>
<dbReference type="PANTHER" id="PTHR10039:SF14">
    <property type="entry name" value="NACHT DOMAIN-CONTAINING PROTEIN"/>
    <property type="match status" value="1"/>
</dbReference>
<keyword evidence="4" id="KW-1185">Reference proteome</keyword>
<reference evidence="3 4" key="1">
    <citation type="journal article" date="2015" name="Genome Announc.">
        <title>Draft Genome Sequence and Gene Annotation of the Entomopathogenic Fungus Verticillium hemipterigenum.</title>
        <authorList>
            <person name="Horn F."/>
            <person name="Habel A."/>
            <person name="Scharf D.H."/>
            <person name="Dworschak J."/>
            <person name="Brakhage A.A."/>
            <person name="Guthke R."/>
            <person name="Hertweck C."/>
            <person name="Linde J."/>
        </authorList>
    </citation>
    <scope>NUCLEOTIDE SEQUENCE [LARGE SCALE GENOMIC DNA]</scope>
</reference>
<evidence type="ECO:0000259" key="2">
    <source>
        <dbReference type="Pfam" id="PF24883"/>
    </source>
</evidence>
<dbReference type="HOGENOM" id="CLU_734003_0_0_1"/>
<proteinExistence type="predicted"/>
<dbReference type="InterPro" id="IPR056884">
    <property type="entry name" value="NPHP3-like_N"/>
</dbReference>
<organism evidence="3 4">
    <name type="scientific">[Torrubiella] hemipterigena</name>
    <dbReference type="NCBI Taxonomy" id="1531966"/>
    <lineage>
        <taxon>Eukaryota</taxon>
        <taxon>Fungi</taxon>
        <taxon>Dikarya</taxon>
        <taxon>Ascomycota</taxon>
        <taxon>Pezizomycotina</taxon>
        <taxon>Sordariomycetes</taxon>
        <taxon>Hypocreomycetidae</taxon>
        <taxon>Hypocreales</taxon>
        <taxon>Clavicipitaceae</taxon>
        <taxon>Clavicipitaceae incertae sedis</taxon>
        <taxon>'Torrubiella' clade</taxon>
    </lineage>
</organism>
<dbReference type="PANTHER" id="PTHR10039">
    <property type="entry name" value="AMELOGENIN"/>
    <property type="match status" value="1"/>
</dbReference>
<evidence type="ECO:0000313" key="3">
    <source>
        <dbReference type="EMBL" id="CEJ92143.1"/>
    </source>
</evidence>